<keyword evidence="2" id="KW-1185">Reference proteome</keyword>
<dbReference type="Gene3D" id="1.10.530.10">
    <property type="match status" value="1"/>
</dbReference>
<dbReference type="SUPFAM" id="SSF53955">
    <property type="entry name" value="Lysozyme-like"/>
    <property type="match status" value="1"/>
</dbReference>
<sequence length="150" mass="17035">MTKEEANVAAFLKLIRFAEHHSDSDDVYFLLYGGKQRFLDTSKHPNQRIQAWGKESTAAGAYQILYPTWYEAWKKGIVTDFSKASQDKLAIEKLRSRHALGYVEQGDIDHAIPILRKEWTSLPGAAQSKMTMDEARTLFAKYLGEVAGRP</sequence>
<dbReference type="RefSeq" id="WP_126684117.1">
    <property type="nucleotide sequence ID" value="NZ_RYYV01000004.1"/>
</dbReference>
<dbReference type="Proteomes" id="UP000274358">
    <property type="component" value="Unassembled WGS sequence"/>
</dbReference>
<dbReference type="InterPro" id="IPR023346">
    <property type="entry name" value="Lysozyme-like_dom_sf"/>
</dbReference>
<evidence type="ECO:0008006" key="3">
    <source>
        <dbReference type="Google" id="ProtNLM"/>
    </source>
</evidence>
<protein>
    <recommendedName>
        <fullName evidence="3">Lysozyme</fullName>
    </recommendedName>
</protein>
<dbReference type="AlphaFoldDB" id="A0A432M856"/>
<organism evidence="1 2">
    <name type="scientific">Dyella choica</name>
    <dbReference type="NCBI Taxonomy" id="1927959"/>
    <lineage>
        <taxon>Bacteria</taxon>
        <taxon>Pseudomonadati</taxon>
        <taxon>Pseudomonadota</taxon>
        <taxon>Gammaproteobacteria</taxon>
        <taxon>Lysobacterales</taxon>
        <taxon>Rhodanobacteraceae</taxon>
        <taxon>Dyella</taxon>
    </lineage>
</organism>
<comment type="caution">
    <text evidence="1">The sequence shown here is derived from an EMBL/GenBank/DDBJ whole genome shotgun (WGS) entry which is preliminary data.</text>
</comment>
<accession>A0A432M856</accession>
<dbReference type="EMBL" id="RYYV01000004">
    <property type="protein sequence ID" value="RUL77723.1"/>
    <property type="molecule type" value="Genomic_DNA"/>
</dbReference>
<dbReference type="OrthoDB" id="8660079at2"/>
<evidence type="ECO:0000313" key="1">
    <source>
        <dbReference type="EMBL" id="RUL77723.1"/>
    </source>
</evidence>
<evidence type="ECO:0000313" key="2">
    <source>
        <dbReference type="Proteomes" id="UP000274358"/>
    </source>
</evidence>
<dbReference type="CDD" id="cd00736">
    <property type="entry name" value="lambda_lys-like"/>
    <property type="match status" value="1"/>
</dbReference>
<proteinExistence type="predicted"/>
<gene>
    <name evidence="1" type="ORF">EKH80_07585</name>
</gene>
<reference evidence="1 2" key="1">
    <citation type="submission" date="2018-12" db="EMBL/GenBank/DDBJ databases">
        <title>Dyella dinghuensis sp. nov. DHOA06 and Dyella choica sp. nov. 4M-K27, isolated from forest soil.</title>
        <authorList>
            <person name="Qiu L.-H."/>
            <person name="Gao Z.-H."/>
        </authorList>
    </citation>
    <scope>NUCLEOTIDE SEQUENCE [LARGE SCALE GENOMIC DNA]</scope>
    <source>
        <strain evidence="1 2">4M-K27</strain>
    </source>
</reference>
<name>A0A432M856_9GAMM</name>